<dbReference type="FunFam" id="3.40.50.1100:FF:000067">
    <property type="entry name" value="Cysteine synthase"/>
    <property type="match status" value="1"/>
</dbReference>
<proteinExistence type="inferred from homology"/>
<evidence type="ECO:0000256" key="5">
    <source>
        <dbReference type="ARBA" id="ARBA00022605"/>
    </source>
</evidence>
<dbReference type="EC" id="2.5.1.47" evidence="4"/>
<evidence type="ECO:0000313" key="14">
    <source>
        <dbReference type="Proteomes" id="UP000317238"/>
    </source>
</evidence>
<comment type="catalytic activity">
    <reaction evidence="9">
        <text>O-acetyl-L-serine + hydrogen sulfide = L-cysteine + acetate</text>
        <dbReference type="Rhea" id="RHEA:14829"/>
        <dbReference type="ChEBI" id="CHEBI:29919"/>
        <dbReference type="ChEBI" id="CHEBI:30089"/>
        <dbReference type="ChEBI" id="CHEBI:35235"/>
        <dbReference type="ChEBI" id="CHEBI:58340"/>
        <dbReference type="EC" id="2.5.1.47"/>
    </reaction>
</comment>
<keyword evidence="6 13" id="KW-0808">Transferase</keyword>
<dbReference type="PANTHER" id="PTHR10314">
    <property type="entry name" value="CYSTATHIONINE BETA-SYNTHASE"/>
    <property type="match status" value="1"/>
</dbReference>
<dbReference type="OrthoDB" id="9808024at2"/>
<dbReference type="SUPFAM" id="SSF53686">
    <property type="entry name" value="Tryptophan synthase beta subunit-like PLP-dependent enzymes"/>
    <property type="match status" value="1"/>
</dbReference>
<protein>
    <recommendedName>
        <fullName evidence="4">cysteine synthase</fullName>
        <ecNumber evidence="4">2.5.1.47</ecNumber>
    </recommendedName>
</protein>
<dbReference type="GO" id="GO:0005737">
    <property type="term" value="C:cytoplasm"/>
    <property type="evidence" value="ECO:0007669"/>
    <property type="project" value="UniProtKB-ARBA"/>
</dbReference>
<accession>A0A5C5Y2Y8</accession>
<evidence type="ECO:0000256" key="7">
    <source>
        <dbReference type="ARBA" id="ARBA00022898"/>
    </source>
</evidence>
<feature type="binding site" evidence="10">
    <location>
        <position position="77"/>
    </location>
    <ligand>
        <name>pyridoxal 5'-phosphate</name>
        <dbReference type="ChEBI" id="CHEBI:597326"/>
    </ligand>
</feature>
<evidence type="ECO:0000256" key="8">
    <source>
        <dbReference type="ARBA" id="ARBA00023192"/>
    </source>
</evidence>
<evidence type="ECO:0000256" key="1">
    <source>
        <dbReference type="ARBA" id="ARBA00001933"/>
    </source>
</evidence>
<gene>
    <name evidence="13" type="primary">cysK1</name>
    <name evidence="13" type="ORF">Pan14r_13350</name>
</gene>
<dbReference type="Gene3D" id="3.40.50.1100">
    <property type="match status" value="2"/>
</dbReference>
<sequence length="313" mass="33159">MPRNHTFDNVAKAIGDTPMIRINRLVPDDHATVFAKCEFFQPLNSVKDRIGVAMIEAGEKDGSITSETHVIEPTSGNTGIALAFVCAAKGYKLTLTMPESMSVERRALLRAMGANLVLTPAADGMGGAIEKAHELVTQTANAFMPQQFENPANPAIHEATTGPEIWEDSDHNIDAIVAGVGTGGTITGVARYLKSQNPDFKAIAVEPKHSPVISGGSPGKHRIQGIGAGFIPKNLDTAIIDDVIQVDDEDAFAWGRKLAKEEGIVAGISSGANMCAAAQLAARPEMKGKRIVTIMCSLGERYLSTPLFGDLGL</sequence>
<dbReference type="NCBIfam" id="TIGR01136">
    <property type="entry name" value="cysKM"/>
    <property type="match status" value="1"/>
</dbReference>
<feature type="domain" description="Tryptophan synthase beta chain-like PALP" evidence="12">
    <location>
        <begin position="11"/>
        <end position="296"/>
    </location>
</feature>
<keyword evidence="7 10" id="KW-0663">Pyridoxal phosphate</keyword>
<dbReference type="InterPro" id="IPR036052">
    <property type="entry name" value="TrpB-like_PALP_sf"/>
</dbReference>
<reference evidence="13 14" key="1">
    <citation type="submission" date="2019-02" db="EMBL/GenBank/DDBJ databases">
        <title>Deep-cultivation of Planctomycetes and their phenomic and genomic characterization uncovers novel biology.</title>
        <authorList>
            <person name="Wiegand S."/>
            <person name="Jogler M."/>
            <person name="Boedeker C."/>
            <person name="Pinto D."/>
            <person name="Vollmers J."/>
            <person name="Rivas-Marin E."/>
            <person name="Kohn T."/>
            <person name="Peeters S.H."/>
            <person name="Heuer A."/>
            <person name="Rast P."/>
            <person name="Oberbeckmann S."/>
            <person name="Bunk B."/>
            <person name="Jeske O."/>
            <person name="Meyerdierks A."/>
            <person name="Storesund J.E."/>
            <person name="Kallscheuer N."/>
            <person name="Luecker S."/>
            <person name="Lage O.M."/>
            <person name="Pohl T."/>
            <person name="Merkel B.J."/>
            <person name="Hornburger P."/>
            <person name="Mueller R.-W."/>
            <person name="Bruemmer F."/>
            <person name="Labrenz M."/>
            <person name="Spormann A.M."/>
            <person name="Op Den Camp H."/>
            <person name="Overmann J."/>
            <person name="Amann R."/>
            <person name="Jetten M.S.M."/>
            <person name="Mascher T."/>
            <person name="Medema M.H."/>
            <person name="Devos D.P."/>
            <person name="Kaster A.-K."/>
            <person name="Ovreas L."/>
            <person name="Rohde M."/>
            <person name="Galperin M.Y."/>
            <person name="Jogler C."/>
        </authorList>
    </citation>
    <scope>NUCLEOTIDE SEQUENCE [LARGE SCALE GENOMIC DNA]</scope>
    <source>
        <strain evidence="13 14">Pan14r</strain>
    </source>
</reference>
<keyword evidence="14" id="KW-1185">Reference proteome</keyword>
<keyword evidence="5" id="KW-0028">Amino-acid biosynthesis</keyword>
<evidence type="ECO:0000256" key="4">
    <source>
        <dbReference type="ARBA" id="ARBA00012681"/>
    </source>
</evidence>
<name>A0A5C5Y2Y8_9PLAN</name>
<evidence type="ECO:0000259" key="12">
    <source>
        <dbReference type="Pfam" id="PF00291"/>
    </source>
</evidence>
<evidence type="ECO:0000256" key="10">
    <source>
        <dbReference type="PIRSR" id="PIRSR605856-50"/>
    </source>
</evidence>
<comment type="pathway">
    <text evidence="2">Amino-acid biosynthesis; L-cysteine biosynthesis; L-cysteine from L-serine: step 2/2.</text>
</comment>
<evidence type="ECO:0000256" key="9">
    <source>
        <dbReference type="ARBA" id="ARBA00047931"/>
    </source>
</evidence>
<comment type="caution">
    <text evidence="13">The sequence shown here is derived from an EMBL/GenBank/DDBJ whole genome shotgun (WGS) entry which is preliminary data.</text>
</comment>
<feature type="binding site" evidence="10">
    <location>
        <position position="269"/>
    </location>
    <ligand>
        <name>pyridoxal 5'-phosphate</name>
        <dbReference type="ChEBI" id="CHEBI:597326"/>
    </ligand>
</feature>
<dbReference type="GO" id="GO:0004124">
    <property type="term" value="F:cysteine synthase activity"/>
    <property type="evidence" value="ECO:0007669"/>
    <property type="project" value="UniProtKB-EC"/>
</dbReference>
<evidence type="ECO:0000256" key="11">
    <source>
        <dbReference type="PIRSR" id="PIRSR605856-51"/>
    </source>
</evidence>
<dbReference type="CDD" id="cd01561">
    <property type="entry name" value="CBS_like"/>
    <property type="match status" value="1"/>
</dbReference>
<dbReference type="Pfam" id="PF00291">
    <property type="entry name" value="PALP"/>
    <property type="match status" value="1"/>
</dbReference>
<dbReference type="InterPro" id="IPR050214">
    <property type="entry name" value="Cys_Synth/Cystath_Beta-Synth"/>
</dbReference>
<dbReference type="InterPro" id="IPR005859">
    <property type="entry name" value="CysK"/>
</dbReference>
<dbReference type="GO" id="GO:0006535">
    <property type="term" value="P:cysteine biosynthetic process from serine"/>
    <property type="evidence" value="ECO:0007669"/>
    <property type="project" value="InterPro"/>
</dbReference>
<evidence type="ECO:0000313" key="13">
    <source>
        <dbReference type="EMBL" id="TWT69051.1"/>
    </source>
</evidence>
<dbReference type="InterPro" id="IPR001926">
    <property type="entry name" value="TrpB-like_PALP"/>
</dbReference>
<keyword evidence="8" id="KW-0198">Cysteine biosynthesis</keyword>
<evidence type="ECO:0000256" key="2">
    <source>
        <dbReference type="ARBA" id="ARBA00004962"/>
    </source>
</evidence>
<dbReference type="RefSeq" id="WP_145298402.1">
    <property type="nucleotide sequence ID" value="NZ_CP036319.1"/>
</dbReference>
<dbReference type="Proteomes" id="UP000317238">
    <property type="component" value="Unassembled WGS sequence"/>
</dbReference>
<feature type="binding site" evidence="10">
    <location>
        <begin position="181"/>
        <end position="185"/>
    </location>
    <ligand>
        <name>pyridoxal 5'-phosphate</name>
        <dbReference type="ChEBI" id="CHEBI:597326"/>
    </ligand>
</feature>
<dbReference type="EMBL" id="SJPL01000001">
    <property type="protein sequence ID" value="TWT69051.1"/>
    <property type="molecule type" value="Genomic_DNA"/>
</dbReference>
<dbReference type="InterPro" id="IPR005856">
    <property type="entry name" value="Cys_synth"/>
</dbReference>
<dbReference type="NCBIfam" id="TIGR01139">
    <property type="entry name" value="cysK"/>
    <property type="match status" value="1"/>
</dbReference>
<dbReference type="AlphaFoldDB" id="A0A5C5Y2Y8"/>
<evidence type="ECO:0000256" key="6">
    <source>
        <dbReference type="ARBA" id="ARBA00022679"/>
    </source>
</evidence>
<comment type="similarity">
    <text evidence="3">Belongs to the cysteine synthase/cystathionine beta-synthase family.</text>
</comment>
<feature type="modified residue" description="N6-(pyridoxal phosphate)lysine" evidence="11">
    <location>
        <position position="47"/>
    </location>
</feature>
<evidence type="ECO:0000256" key="3">
    <source>
        <dbReference type="ARBA" id="ARBA00007103"/>
    </source>
</evidence>
<organism evidence="13 14">
    <name type="scientific">Crateriforma conspicua</name>
    <dbReference type="NCBI Taxonomy" id="2527996"/>
    <lineage>
        <taxon>Bacteria</taxon>
        <taxon>Pseudomonadati</taxon>
        <taxon>Planctomycetota</taxon>
        <taxon>Planctomycetia</taxon>
        <taxon>Planctomycetales</taxon>
        <taxon>Planctomycetaceae</taxon>
        <taxon>Crateriforma</taxon>
    </lineage>
</organism>
<comment type="cofactor">
    <cofactor evidence="1 10">
        <name>pyridoxal 5'-phosphate</name>
        <dbReference type="ChEBI" id="CHEBI:597326"/>
    </cofactor>
</comment>